<evidence type="ECO:0000256" key="2">
    <source>
        <dbReference type="ARBA" id="ARBA00005314"/>
    </source>
</evidence>
<dbReference type="PROSITE" id="PS50261">
    <property type="entry name" value="G_PROTEIN_RECEP_F2_4"/>
    <property type="match status" value="1"/>
</dbReference>
<comment type="subcellular location">
    <subcellularLocation>
        <location evidence="1">Cell membrane</location>
        <topology evidence="1">Multi-pass membrane protein</topology>
    </subcellularLocation>
</comment>
<feature type="transmembrane region" description="Helical" evidence="12">
    <location>
        <begin position="221"/>
        <end position="243"/>
    </location>
</feature>
<evidence type="ECO:0000256" key="7">
    <source>
        <dbReference type="ARBA" id="ARBA00023136"/>
    </source>
</evidence>
<evidence type="ECO:0000256" key="8">
    <source>
        <dbReference type="ARBA" id="ARBA00023170"/>
    </source>
</evidence>
<keyword evidence="6" id="KW-0297">G-protein coupled receptor</keyword>
<evidence type="ECO:0000256" key="12">
    <source>
        <dbReference type="SAM" id="Phobius"/>
    </source>
</evidence>
<dbReference type="GO" id="GO:0007188">
    <property type="term" value="P:adenylate cyclase-modulating G protein-coupled receptor signaling pathway"/>
    <property type="evidence" value="ECO:0007669"/>
    <property type="project" value="TreeGrafter"/>
</dbReference>
<dbReference type="SUPFAM" id="SSF81321">
    <property type="entry name" value="Family A G protein-coupled receptor-like"/>
    <property type="match status" value="1"/>
</dbReference>
<dbReference type="KEGG" id="cvn:111115666"/>
<dbReference type="Pfam" id="PF00002">
    <property type="entry name" value="7tm_2"/>
    <property type="match status" value="1"/>
</dbReference>
<evidence type="ECO:0000313" key="16">
    <source>
        <dbReference type="RefSeq" id="XP_022310199.1"/>
    </source>
</evidence>
<dbReference type="InterPro" id="IPR017983">
    <property type="entry name" value="GPCR_2_secretin-like_CS"/>
</dbReference>
<keyword evidence="8" id="KW-0675">Receptor</keyword>
<dbReference type="Proteomes" id="UP000694844">
    <property type="component" value="Chromosome 9"/>
</dbReference>
<feature type="domain" description="G-protein coupled receptors family 2 profile 1" evidence="13">
    <location>
        <begin position="19"/>
        <end position="105"/>
    </location>
</feature>
<feature type="compositionally biased region" description="Basic and acidic residues" evidence="11">
    <location>
        <begin position="412"/>
        <end position="423"/>
    </location>
</feature>
<dbReference type="InterPro" id="IPR017981">
    <property type="entry name" value="GPCR_2-like_7TM"/>
</dbReference>
<feature type="transmembrane region" description="Helical" evidence="12">
    <location>
        <begin position="153"/>
        <end position="171"/>
    </location>
</feature>
<dbReference type="Pfam" id="PF02793">
    <property type="entry name" value="HRM"/>
    <property type="match status" value="1"/>
</dbReference>
<dbReference type="InterPro" id="IPR050332">
    <property type="entry name" value="GPCR_2"/>
</dbReference>
<dbReference type="InterPro" id="IPR001879">
    <property type="entry name" value="GPCR_2_extracellular_dom"/>
</dbReference>
<dbReference type="PANTHER" id="PTHR45620">
    <property type="entry name" value="PDF RECEPTOR-LIKE PROTEIN-RELATED"/>
    <property type="match status" value="1"/>
</dbReference>
<gene>
    <name evidence="16" type="primary">LOC111115666</name>
</gene>
<evidence type="ECO:0000313" key="15">
    <source>
        <dbReference type="Proteomes" id="UP000694844"/>
    </source>
</evidence>
<proteinExistence type="inferred from homology"/>
<name>A0A8B8C518_CRAVI</name>
<dbReference type="PROSITE" id="PS50227">
    <property type="entry name" value="G_PROTEIN_RECEP_F2_3"/>
    <property type="match status" value="1"/>
</dbReference>
<dbReference type="PROSITE" id="PS00649">
    <property type="entry name" value="G_PROTEIN_RECEP_F2_1"/>
    <property type="match status" value="1"/>
</dbReference>
<dbReference type="AlphaFoldDB" id="A0A8B8C518"/>
<dbReference type="Gene3D" id="4.10.1240.10">
    <property type="entry name" value="GPCR, family 2, extracellular hormone receptor domain"/>
    <property type="match status" value="1"/>
</dbReference>
<dbReference type="GO" id="GO:0008528">
    <property type="term" value="F:G protein-coupled peptide receptor activity"/>
    <property type="evidence" value="ECO:0007669"/>
    <property type="project" value="TreeGrafter"/>
</dbReference>
<keyword evidence="15" id="KW-1185">Reference proteome</keyword>
<evidence type="ECO:0000256" key="10">
    <source>
        <dbReference type="ARBA" id="ARBA00023224"/>
    </source>
</evidence>
<dbReference type="RefSeq" id="XP_022310199.1">
    <property type="nucleotide sequence ID" value="XM_022454491.1"/>
</dbReference>
<evidence type="ECO:0000256" key="4">
    <source>
        <dbReference type="ARBA" id="ARBA00022692"/>
    </source>
</evidence>
<organism evidence="15 16">
    <name type="scientific">Crassostrea virginica</name>
    <name type="common">Eastern oyster</name>
    <dbReference type="NCBI Taxonomy" id="6565"/>
    <lineage>
        <taxon>Eukaryota</taxon>
        <taxon>Metazoa</taxon>
        <taxon>Spiralia</taxon>
        <taxon>Lophotrochozoa</taxon>
        <taxon>Mollusca</taxon>
        <taxon>Bivalvia</taxon>
        <taxon>Autobranchia</taxon>
        <taxon>Pteriomorphia</taxon>
        <taxon>Ostreida</taxon>
        <taxon>Ostreoidea</taxon>
        <taxon>Ostreidae</taxon>
        <taxon>Crassostrea</taxon>
    </lineage>
</organism>
<sequence length="493" mass="56346">MEITESIVNNLSDPSVISVCRTLLHQPKPNDGRIYCPKVFDQVTCWNYTLANATAVGGCPLSHPQGLIFSPQAHSFRQCQSDGRWFFNPYTNMTWTNYITCVDMKEFENLQVINYLYESGYLVSFVLLCLAFIIFTCFRQLHCTRVTIHKNLFLSYILYGMTWLLFRHLVPLEVAMESPMWCVFLWIVKEYFYLCNYAWLFVEGFYLHSIIVLTFTNQKKLLLVSLCIGWVLPILPISIYAILNAETRNPVGRLNCWTGDVKGNKLLWIIQGTCIASLCVNFIILLNVMRIIVVKIRAVNCGETTQLKKTLRACLILVPLLGVQKVLFPYRQNHIVYRAIVTIVDSYQGACVALLLCYCNREVIKCFKKKISQLKYMNDGRRSSLLTIGTSISGFLRRGSRQVNLTNRRASMSRDRKTSEHVTDNVTQTQREAGQLLLSKGEKRESHKGESESLLLLGGESQPLTTFAGARRESIRSSDSNKTRCNLPIISEV</sequence>
<dbReference type="SMART" id="SM00008">
    <property type="entry name" value="HormR"/>
    <property type="match status" value="1"/>
</dbReference>
<evidence type="ECO:0000256" key="9">
    <source>
        <dbReference type="ARBA" id="ARBA00023180"/>
    </source>
</evidence>
<comment type="similarity">
    <text evidence="2">Belongs to the G-protein coupled receptor 2 family.</text>
</comment>
<feature type="domain" description="G-protein coupled receptors family 2 profile 2" evidence="14">
    <location>
        <begin position="113"/>
        <end position="360"/>
    </location>
</feature>
<dbReference type="PRINTS" id="PR00249">
    <property type="entry name" value="GPCRSECRETIN"/>
</dbReference>
<reference evidence="16" key="1">
    <citation type="submission" date="2025-08" db="UniProtKB">
        <authorList>
            <consortium name="RefSeq"/>
        </authorList>
    </citation>
    <scope>IDENTIFICATION</scope>
    <source>
        <tissue evidence="16">Whole sample</tissue>
    </source>
</reference>
<dbReference type="SUPFAM" id="SSF111418">
    <property type="entry name" value="Hormone receptor domain"/>
    <property type="match status" value="1"/>
</dbReference>
<dbReference type="Gene3D" id="1.20.1070.10">
    <property type="entry name" value="Rhodopsin 7-helix transmembrane proteins"/>
    <property type="match status" value="1"/>
</dbReference>
<dbReference type="OrthoDB" id="16753at2759"/>
<dbReference type="GO" id="GO:0005886">
    <property type="term" value="C:plasma membrane"/>
    <property type="evidence" value="ECO:0007669"/>
    <property type="project" value="UniProtKB-SubCell"/>
</dbReference>
<evidence type="ECO:0000259" key="14">
    <source>
        <dbReference type="PROSITE" id="PS50261"/>
    </source>
</evidence>
<keyword evidence="5 12" id="KW-1133">Transmembrane helix</keyword>
<keyword evidence="7 12" id="KW-0472">Membrane</keyword>
<dbReference type="InterPro" id="IPR036445">
    <property type="entry name" value="GPCR_2_extracell_dom_sf"/>
</dbReference>
<feature type="region of interest" description="Disordered" evidence="11">
    <location>
        <begin position="406"/>
        <end position="426"/>
    </location>
</feature>
<keyword evidence="9" id="KW-0325">Glycoprotein</keyword>
<keyword evidence="3" id="KW-1003">Cell membrane</keyword>
<feature type="transmembrane region" description="Helical" evidence="12">
    <location>
        <begin position="191"/>
        <end position="214"/>
    </location>
</feature>
<evidence type="ECO:0000256" key="3">
    <source>
        <dbReference type="ARBA" id="ARBA00022475"/>
    </source>
</evidence>
<protein>
    <submittedName>
        <fullName evidence="16">Corticotropin-releasing factor receptor 2-like</fullName>
    </submittedName>
</protein>
<keyword evidence="10" id="KW-0807">Transducer</keyword>
<evidence type="ECO:0000256" key="5">
    <source>
        <dbReference type="ARBA" id="ARBA00022989"/>
    </source>
</evidence>
<dbReference type="InterPro" id="IPR000832">
    <property type="entry name" value="GPCR_2_secretin-like"/>
</dbReference>
<dbReference type="GO" id="GO:0007166">
    <property type="term" value="P:cell surface receptor signaling pathway"/>
    <property type="evidence" value="ECO:0007669"/>
    <property type="project" value="InterPro"/>
</dbReference>
<feature type="transmembrane region" description="Helical" evidence="12">
    <location>
        <begin position="266"/>
        <end position="289"/>
    </location>
</feature>
<evidence type="ECO:0000256" key="1">
    <source>
        <dbReference type="ARBA" id="ARBA00004651"/>
    </source>
</evidence>
<dbReference type="PANTHER" id="PTHR45620:SF42">
    <property type="entry name" value="G-PROTEIN COUPLED RECEPTOR SEB-2"/>
    <property type="match status" value="1"/>
</dbReference>
<dbReference type="GeneID" id="111115666"/>
<keyword evidence="4 12" id="KW-0812">Transmembrane</keyword>
<evidence type="ECO:0000256" key="6">
    <source>
        <dbReference type="ARBA" id="ARBA00023040"/>
    </source>
</evidence>
<evidence type="ECO:0000259" key="13">
    <source>
        <dbReference type="PROSITE" id="PS50227"/>
    </source>
</evidence>
<feature type="transmembrane region" description="Helical" evidence="12">
    <location>
        <begin position="121"/>
        <end position="141"/>
    </location>
</feature>
<accession>A0A8B8C518</accession>
<evidence type="ECO:0000256" key="11">
    <source>
        <dbReference type="SAM" id="MobiDB-lite"/>
    </source>
</evidence>